<dbReference type="Gene3D" id="3.40.250.10">
    <property type="entry name" value="Rhodanese-like domain"/>
    <property type="match status" value="1"/>
</dbReference>
<keyword evidence="3" id="KW-1185">Reference proteome</keyword>
<organism evidence="2 3">
    <name type="scientific">Stentor coeruleus</name>
    <dbReference type="NCBI Taxonomy" id="5963"/>
    <lineage>
        <taxon>Eukaryota</taxon>
        <taxon>Sar</taxon>
        <taxon>Alveolata</taxon>
        <taxon>Ciliophora</taxon>
        <taxon>Postciliodesmatophora</taxon>
        <taxon>Heterotrichea</taxon>
        <taxon>Heterotrichida</taxon>
        <taxon>Stentoridae</taxon>
        <taxon>Stentor</taxon>
    </lineage>
</organism>
<comment type="caution">
    <text evidence="2">The sequence shown here is derived from an EMBL/GenBank/DDBJ whole genome shotgun (WGS) entry which is preliminary data.</text>
</comment>
<proteinExistence type="predicted"/>
<sequence length="266" mass="29941">MLPFVSIKDFLLFSNPIKLYCKDEGTHYIYTIPDSKIFILPEDNEKLISKVQRLSLADAKTIILYDKGDLLCAGKVYWALKAAGFENIFILLGGVLLYHDLGYQVNTDPIPEIELEEQSYLPFNNSVLKVLCEQKTKSGYYQKIRADEDLPITTPRGDLLETDVLNDIMKNSNIKYKSGKAIQVLGKYAPIIACVLLHIGENHVSVILDSLEKVDKSYYDDENAMGNLKAYSVHESSSYIDASTPIKPRKPKNRRAGTVCGNCCLF</sequence>
<evidence type="ECO:0000259" key="1">
    <source>
        <dbReference type="PROSITE" id="PS50206"/>
    </source>
</evidence>
<dbReference type="EMBL" id="MPUH01000267">
    <property type="protein sequence ID" value="OMJ84476.1"/>
    <property type="molecule type" value="Genomic_DNA"/>
</dbReference>
<dbReference type="AlphaFoldDB" id="A0A1R2C635"/>
<reference evidence="2 3" key="1">
    <citation type="submission" date="2016-11" db="EMBL/GenBank/DDBJ databases">
        <title>The macronuclear genome of Stentor coeruleus: a giant cell with tiny introns.</title>
        <authorList>
            <person name="Slabodnick M."/>
            <person name="Ruby J.G."/>
            <person name="Reiff S.B."/>
            <person name="Swart E.C."/>
            <person name="Gosai S."/>
            <person name="Prabakaran S."/>
            <person name="Witkowska E."/>
            <person name="Larue G.E."/>
            <person name="Fisher S."/>
            <person name="Freeman R.M."/>
            <person name="Gunawardena J."/>
            <person name="Chu W."/>
            <person name="Stover N.A."/>
            <person name="Gregory B.D."/>
            <person name="Nowacki M."/>
            <person name="Derisi J."/>
            <person name="Roy S.W."/>
            <person name="Marshall W.F."/>
            <person name="Sood P."/>
        </authorList>
    </citation>
    <scope>NUCLEOTIDE SEQUENCE [LARGE SCALE GENOMIC DNA]</scope>
    <source>
        <strain evidence="2">WM001</strain>
    </source>
</reference>
<evidence type="ECO:0000313" key="3">
    <source>
        <dbReference type="Proteomes" id="UP000187209"/>
    </source>
</evidence>
<dbReference type="InterPro" id="IPR036873">
    <property type="entry name" value="Rhodanese-like_dom_sf"/>
</dbReference>
<dbReference type="Proteomes" id="UP000187209">
    <property type="component" value="Unassembled WGS sequence"/>
</dbReference>
<name>A0A1R2C635_9CILI</name>
<protein>
    <recommendedName>
        <fullName evidence="1">Rhodanese domain-containing protein</fullName>
    </recommendedName>
</protein>
<dbReference type="InterPro" id="IPR001763">
    <property type="entry name" value="Rhodanese-like_dom"/>
</dbReference>
<evidence type="ECO:0000313" key="2">
    <source>
        <dbReference type="EMBL" id="OMJ84476.1"/>
    </source>
</evidence>
<dbReference type="PROSITE" id="PS50206">
    <property type="entry name" value="RHODANESE_3"/>
    <property type="match status" value="1"/>
</dbReference>
<dbReference type="SUPFAM" id="SSF52821">
    <property type="entry name" value="Rhodanese/Cell cycle control phosphatase"/>
    <property type="match status" value="1"/>
</dbReference>
<accession>A0A1R2C635</accession>
<feature type="domain" description="Rhodanese" evidence="1">
    <location>
        <begin position="32"/>
        <end position="107"/>
    </location>
</feature>
<gene>
    <name evidence="2" type="ORF">SteCoe_14360</name>
</gene>